<dbReference type="AlphaFoldDB" id="A0AAW3ZUI5"/>
<dbReference type="PANTHER" id="PTHR42947:SF1">
    <property type="entry name" value="COB--COM HETERODISULFIDE REDUCTASE SUBUNIT B 1"/>
    <property type="match status" value="1"/>
</dbReference>
<dbReference type="Gene3D" id="3.40.50.11810">
    <property type="match status" value="1"/>
</dbReference>
<gene>
    <name evidence="3" type="ORF">CCAL9337_09195</name>
</gene>
<dbReference type="Proteomes" id="UP000650616">
    <property type="component" value="Unassembled WGS sequence"/>
</dbReference>
<sequence length="287" mass="31159">MSNNKEFAFFPGCVLSQAAKESKMSLEAIAPILGITLHEIPGWSCCGASQAQCVDPIASLVANARNIALGEKMGMPILTTCSTCMLTLTKAKNTLDKGAKDRINTFLAEGNMKYEGNTEITSLLWVLYQNLDTLKAKVVNPLSNLKVALFYGCHSLRPERELTKESSTNPKSFEAVVEALGATIVPFEKRLDCCGFHASYPAGKSVRKMSSQIVGNADSNGADVVVTPCPLCQMQLDIYQERYQDENNSNIRKPIIHLSQLVGLALGLSNKELGLDLNIQDATRLVG</sequence>
<evidence type="ECO:0000259" key="2">
    <source>
        <dbReference type="Pfam" id="PF02754"/>
    </source>
</evidence>
<dbReference type="EMBL" id="LIWG01000024">
    <property type="protein sequence ID" value="MBE3608885.1"/>
    <property type="molecule type" value="Genomic_DNA"/>
</dbReference>
<keyword evidence="1" id="KW-0560">Oxidoreductase</keyword>
<dbReference type="GO" id="GO:0016491">
    <property type="term" value="F:oxidoreductase activity"/>
    <property type="evidence" value="ECO:0007669"/>
    <property type="project" value="UniProtKB-KW"/>
</dbReference>
<dbReference type="InterPro" id="IPR049951">
    <property type="entry name" value="SdhE"/>
</dbReference>
<protein>
    <submittedName>
        <fullName evidence="3">CoB--CoM heterodisulfide reductase iron-sulfur subunit B family protein</fullName>
    </submittedName>
</protein>
<dbReference type="RefSeq" id="WP_169938891.1">
    <property type="nucleotide sequence ID" value="NZ_CP012545.1"/>
</dbReference>
<comment type="caution">
    <text evidence="3">The sequence shown here is derived from an EMBL/GenBank/DDBJ whole genome shotgun (WGS) entry which is preliminary data.</text>
</comment>
<feature type="domain" description="Cysteine-rich" evidence="2">
    <location>
        <begin position="8"/>
        <end position="88"/>
    </location>
</feature>
<dbReference type="Gene3D" id="1.20.1050.140">
    <property type="match status" value="1"/>
</dbReference>
<evidence type="ECO:0000313" key="3">
    <source>
        <dbReference type="EMBL" id="MBE3608885.1"/>
    </source>
</evidence>
<reference evidence="3 4" key="1">
    <citation type="submission" date="2015-08" db="EMBL/GenBank/DDBJ databases">
        <title>Comparative genomics of the Campylobacter concisus group.</title>
        <authorList>
            <person name="Yee E."/>
            <person name="Chapman M.H."/>
            <person name="Huynh S."/>
            <person name="Bono J.L."/>
            <person name="On S.L."/>
            <person name="St Leger J."/>
            <person name="Foster G."/>
            <person name="Parker C.T."/>
            <person name="Miller W.G."/>
        </authorList>
    </citation>
    <scope>NUCLEOTIDE SEQUENCE [LARGE SCALE GENOMIC DNA]</scope>
    <source>
        <strain evidence="3 4">RM9337</strain>
    </source>
</reference>
<evidence type="ECO:0000256" key="1">
    <source>
        <dbReference type="ARBA" id="ARBA00023002"/>
    </source>
</evidence>
<organism evidence="3 4">
    <name type="scientific">Campylobacter californiensis</name>
    <dbReference type="NCBI Taxonomy" id="1032243"/>
    <lineage>
        <taxon>Bacteria</taxon>
        <taxon>Pseudomonadati</taxon>
        <taxon>Campylobacterota</taxon>
        <taxon>Epsilonproteobacteria</taxon>
        <taxon>Campylobacterales</taxon>
        <taxon>Campylobacteraceae</taxon>
        <taxon>Campylobacter</taxon>
    </lineage>
</organism>
<dbReference type="PANTHER" id="PTHR42947">
    <property type="entry name" value="COB--COM HETERODISULFIDE REDUCTASE SUBUNIT B 1"/>
    <property type="match status" value="1"/>
</dbReference>
<evidence type="ECO:0000313" key="4">
    <source>
        <dbReference type="Proteomes" id="UP000650616"/>
    </source>
</evidence>
<feature type="domain" description="Cysteine-rich" evidence="2">
    <location>
        <begin position="147"/>
        <end position="237"/>
    </location>
</feature>
<dbReference type="InterPro" id="IPR004017">
    <property type="entry name" value="Cys_rich_dom"/>
</dbReference>
<accession>A0AAW3ZUI5</accession>
<dbReference type="InterPro" id="IPR051278">
    <property type="entry name" value="HdrB/HdrD_reductase"/>
</dbReference>
<dbReference type="NCBIfam" id="NF042965">
    <property type="entry name" value="MFR_anch_SdhE"/>
    <property type="match status" value="1"/>
</dbReference>
<proteinExistence type="predicted"/>
<name>A0AAW3ZUI5_9BACT</name>
<keyword evidence="4" id="KW-1185">Reference proteome</keyword>
<dbReference type="Pfam" id="PF02754">
    <property type="entry name" value="CCG"/>
    <property type="match status" value="2"/>
</dbReference>